<organism evidence="2 3">
    <name type="scientific">Paramuricea clavata</name>
    <name type="common">Red gorgonian</name>
    <name type="synonym">Violescent sea-whip</name>
    <dbReference type="NCBI Taxonomy" id="317549"/>
    <lineage>
        <taxon>Eukaryota</taxon>
        <taxon>Metazoa</taxon>
        <taxon>Cnidaria</taxon>
        <taxon>Anthozoa</taxon>
        <taxon>Octocorallia</taxon>
        <taxon>Malacalcyonacea</taxon>
        <taxon>Plexauridae</taxon>
        <taxon>Paramuricea</taxon>
    </lineage>
</organism>
<gene>
    <name evidence="2" type="ORF">PACLA_8A059038</name>
</gene>
<reference evidence="2" key="1">
    <citation type="submission" date="2020-04" db="EMBL/GenBank/DDBJ databases">
        <authorList>
            <person name="Alioto T."/>
            <person name="Alioto T."/>
            <person name="Gomez Garrido J."/>
        </authorList>
    </citation>
    <scope>NUCLEOTIDE SEQUENCE</scope>
    <source>
        <strain evidence="2">A484AB</strain>
    </source>
</reference>
<accession>A0A6S7KY90</accession>
<feature type="non-terminal residue" evidence="2">
    <location>
        <position position="217"/>
    </location>
</feature>
<proteinExistence type="predicted"/>
<sequence>TDTNISQSHSQSTTSSNATANFSTGANISQSHSQPTTSSSNATENFRRAFPGLCARNQTRPKRTSLGSNIASIPHKMSRTYSGTFIAKETWTHDFCLLSSPAAKKTPTTVEIEQLRKAGLGKRKIVFPSKDADHNGLVKHLEASYPKLKSGGGFELLKGIGGGSGARNLESLPLGSNGYSIRYLRETLCIGQAVLYIKPLQVKLDMTPEDVNYVCIN</sequence>
<dbReference type="Proteomes" id="UP001152795">
    <property type="component" value="Unassembled WGS sequence"/>
</dbReference>
<comment type="caution">
    <text evidence="2">The sequence shown here is derived from an EMBL/GenBank/DDBJ whole genome shotgun (WGS) entry which is preliminary data.</text>
</comment>
<protein>
    <submittedName>
        <fullName evidence="2">Uncharacterized protein</fullName>
    </submittedName>
</protein>
<name>A0A6S7KY90_PARCT</name>
<feature type="compositionally biased region" description="Low complexity" evidence="1">
    <location>
        <begin position="1"/>
        <end position="40"/>
    </location>
</feature>
<feature type="region of interest" description="Disordered" evidence="1">
    <location>
        <begin position="1"/>
        <end position="44"/>
    </location>
</feature>
<dbReference type="OrthoDB" id="8758123at2759"/>
<evidence type="ECO:0000256" key="1">
    <source>
        <dbReference type="SAM" id="MobiDB-lite"/>
    </source>
</evidence>
<evidence type="ECO:0000313" key="2">
    <source>
        <dbReference type="EMBL" id="CAB4025189.1"/>
    </source>
</evidence>
<keyword evidence="3" id="KW-1185">Reference proteome</keyword>
<dbReference type="AlphaFoldDB" id="A0A6S7KY90"/>
<evidence type="ECO:0000313" key="3">
    <source>
        <dbReference type="Proteomes" id="UP001152795"/>
    </source>
</evidence>
<dbReference type="EMBL" id="CACRXK020013467">
    <property type="protein sequence ID" value="CAB4025189.1"/>
    <property type="molecule type" value="Genomic_DNA"/>
</dbReference>